<dbReference type="EMBL" id="CP144522">
    <property type="protein sequence ID" value="WWC69245.1"/>
    <property type="molecule type" value="Genomic_DNA"/>
</dbReference>
<reference evidence="2" key="1">
    <citation type="submission" date="2013-07" db="EMBL/GenBank/DDBJ databases">
        <title>The Genome Sequence of Cryptococcus pinus CBS10737.</title>
        <authorList>
            <consortium name="The Broad Institute Genome Sequencing Platform"/>
            <person name="Cuomo C."/>
            <person name="Litvintseva A."/>
            <person name="Chen Y."/>
            <person name="Heitman J."/>
            <person name="Sun S."/>
            <person name="Springer D."/>
            <person name="Dromer F."/>
            <person name="Young S.K."/>
            <person name="Zeng Q."/>
            <person name="Gargeya S."/>
            <person name="Fitzgerald M."/>
            <person name="Abouelleil A."/>
            <person name="Alvarado L."/>
            <person name="Berlin A.M."/>
            <person name="Chapman S.B."/>
            <person name="Dewar J."/>
            <person name="Goldberg J."/>
            <person name="Griggs A."/>
            <person name="Gujja S."/>
            <person name="Hansen M."/>
            <person name="Howarth C."/>
            <person name="Imamovic A."/>
            <person name="Larimer J."/>
            <person name="McCowan C."/>
            <person name="Murphy C."/>
            <person name="Pearson M."/>
            <person name="Priest M."/>
            <person name="Roberts A."/>
            <person name="Saif S."/>
            <person name="Shea T."/>
            <person name="Sykes S."/>
            <person name="Wortman J."/>
            <person name="Nusbaum C."/>
            <person name="Birren B."/>
        </authorList>
    </citation>
    <scope>NUCLEOTIDE SEQUENCE [LARGE SCALE GENOMIC DNA]</scope>
    <source>
        <strain evidence="2">CBS 10737</strain>
    </source>
</reference>
<feature type="region of interest" description="Disordered" evidence="1">
    <location>
        <begin position="1"/>
        <end position="90"/>
    </location>
</feature>
<reference evidence="3" key="2">
    <citation type="submission" date="2013-07" db="EMBL/GenBank/DDBJ databases">
        <authorList>
            <consortium name="The Broad Institute Genome Sequencing Platform"/>
            <person name="Cuomo C."/>
            <person name="Litvintseva A."/>
            <person name="Chen Y."/>
            <person name="Heitman J."/>
            <person name="Sun S."/>
            <person name="Springer D."/>
            <person name="Dromer F."/>
            <person name="Young S.K."/>
            <person name="Zeng Q."/>
            <person name="Gargeya S."/>
            <person name="Fitzgerald M."/>
            <person name="Abouelleil A."/>
            <person name="Alvarado L."/>
            <person name="Berlin A.M."/>
            <person name="Chapman S.B."/>
            <person name="Dewar J."/>
            <person name="Goldberg J."/>
            <person name="Griggs A."/>
            <person name="Gujja S."/>
            <person name="Hansen M."/>
            <person name="Howarth C."/>
            <person name="Imamovic A."/>
            <person name="Larimer J."/>
            <person name="McCowan C."/>
            <person name="Murphy C."/>
            <person name="Pearson M."/>
            <person name="Priest M."/>
            <person name="Roberts A."/>
            <person name="Saif S."/>
            <person name="Shea T."/>
            <person name="Sykes S."/>
            <person name="Wortman J."/>
            <person name="Nusbaum C."/>
            <person name="Birren B."/>
        </authorList>
    </citation>
    <scope>NUCLEOTIDE SEQUENCE</scope>
    <source>
        <strain evidence="3">CBS 10737</strain>
    </source>
</reference>
<feature type="compositionally biased region" description="Polar residues" evidence="1">
    <location>
        <begin position="70"/>
        <end position="90"/>
    </location>
</feature>
<sequence>MTFPISPDFTDSSRVLNNSAGTYSQNPYEYVQGYQNTPYNGYQQPTPPTSHDGHFNGSLDDYFLRKENHNSITPTSGNQTPTNVSFSEDTPASRKKDLYYCAATYAISDTTRNIEVESYGYLSSGDKDALVKSISDDSTSFCIGYNLHNDMSIFNKVSSPDERWIGIQYYEKCQYPAYWGISKNRYAKATEFIESHKWKLAVG</sequence>
<dbReference type="KEGG" id="kpin:30170183"/>
<protein>
    <submittedName>
        <fullName evidence="2">Uncharacterized protein</fullName>
    </submittedName>
</protein>
<organism evidence="2">
    <name type="scientific">Kwoniella pini CBS 10737</name>
    <dbReference type="NCBI Taxonomy" id="1296096"/>
    <lineage>
        <taxon>Eukaryota</taxon>
        <taxon>Fungi</taxon>
        <taxon>Dikarya</taxon>
        <taxon>Basidiomycota</taxon>
        <taxon>Agaricomycotina</taxon>
        <taxon>Tremellomycetes</taxon>
        <taxon>Tremellales</taxon>
        <taxon>Cryptococcaceae</taxon>
        <taxon>Kwoniella</taxon>
    </lineage>
</organism>
<dbReference type="AlphaFoldDB" id="A0A1B9IAM1"/>
<evidence type="ECO:0000313" key="2">
    <source>
        <dbReference type="EMBL" id="OCF52523.1"/>
    </source>
</evidence>
<evidence type="ECO:0000256" key="1">
    <source>
        <dbReference type="SAM" id="MobiDB-lite"/>
    </source>
</evidence>
<dbReference type="RefSeq" id="XP_019013742.1">
    <property type="nucleotide sequence ID" value="XM_019153581.1"/>
</dbReference>
<dbReference type="GeneID" id="30170183"/>
<proteinExistence type="predicted"/>
<feature type="compositionally biased region" description="Polar residues" evidence="1">
    <location>
        <begin position="9"/>
        <end position="44"/>
    </location>
</feature>
<dbReference type="EMBL" id="KI894008">
    <property type="protein sequence ID" value="OCF52523.1"/>
    <property type="molecule type" value="Genomic_DNA"/>
</dbReference>
<dbReference type="Proteomes" id="UP000094020">
    <property type="component" value="Chromosome 4"/>
</dbReference>
<reference evidence="2" key="3">
    <citation type="submission" date="2016-07" db="EMBL/GenBank/DDBJ databases">
        <title>Evolution of pathogenesis and genome organization in the Tremellales.</title>
        <authorList>
            <person name="Cuomo C."/>
            <person name="Litvintseva A."/>
            <person name="Heitman J."/>
            <person name="Chen Y."/>
            <person name="Sun S."/>
            <person name="Springer D."/>
            <person name="Dromer F."/>
            <person name="Young S."/>
            <person name="Zeng Q."/>
            <person name="Chapman S."/>
            <person name="Gujja S."/>
            <person name="Saif S."/>
            <person name="Birren B."/>
        </authorList>
    </citation>
    <scope>NUCLEOTIDE SEQUENCE</scope>
    <source>
        <strain evidence="2">CBS 10737</strain>
    </source>
</reference>
<keyword evidence="4" id="KW-1185">Reference proteome</keyword>
<name>A0A1B9IAM1_9TREE</name>
<evidence type="ECO:0000313" key="3">
    <source>
        <dbReference type="EMBL" id="WWC69245.1"/>
    </source>
</evidence>
<reference evidence="3" key="4">
    <citation type="submission" date="2024-02" db="EMBL/GenBank/DDBJ databases">
        <title>Comparative genomics of Cryptococcus and Kwoniella reveals pathogenesis evolution and contrasting modes of karyotype evolution via chromosome fusion or intercentromeric recombination.</title>
        <authorList>
            <person name="Coelho M.A."/>
            <person name="David-Palma M."/>
            <person name="Shea T."/>
            <person name="Bowers K."/>
            <person name="McGinley-Smith S."/>
            <person name="Mohammad A.W."/>
            <person name="Gnirke A."/>
            <person name="Yurkov A.M."/>
            <person name="Nowrousian M."/>
            <person name="Sun S."/>
            <person name="Cuomo C.A."/>
            <person name="Heitman J."/>
        </authorList>
    </citation>
    <scope>NUCLEOTIDE SEQUENCE</scope>
    <source>
        <strain evidence="3">CBS 10737</strain>
    </source>
</reference>
<gene>
    <name evidence="2" type="ORF">I206_01814</name>
    <name evidence="3" type="ORF">I206_103182</name>
</gene>
<accession>A0A1B9IAM1</accession>
<evidence type="ECO:0000313" key="4">
    <source>
        <dbReference type="Proteomes" id="UP000094020"/>
    </source>
</evidence>